<dbReference type="Proteomes" id="UP000006786">
    <property type="component" value="Unassembled WGS sequence"/>
</dbReference>
<gene>
    <name evidence="3" type="ORF">NA2_20492</name>
</gene>
<evidence type="ECO:0000313" key="3">
    <source>
        <dbReference type="EMBL" id="EKF16925.1"/>
    </source>
</evidence>
<feature type="signal peptide" evidence="2">
    <location>
        <begin position="1"/>
        <end position="20"/>
    </location>
</feature>
<keyword evidence="4" id="KW-1185">Reference proteome</keyword>
<organism evidence="3 4">
    <name type="scientific">Nitratireductor pacificus pht-3B</name>
    <dbReference type="NCBI Taxonomy" id="391937"/>
    <lineage>
        <taxon>Bacteria</taxon>
        <taxon>Pseudomonadati</taxon>
        <taxon>Pseudomonadota</taxon>
        <taxon>Alphaproteobacteria</taxon>
        <taxon>Hyphomicrobiales</taxon>
        <taxon>Phyllobacteriaceae</taxon>
        <taxon>Nitratireductor</taxon>
    </lineage>
</organism>
<evidence type="ECO:0000256" key="2">
    <source>
        <dbReference type="SAM" id="SignalP"/>
    </source>
</evidence>
<accession>K2M7D6</accession>
<dbReference type="PATRIC" id="fig|391937.3.peg.4200"/>
<feature type="chain" id="PRO_5003864181" evidence="2">
    <location>
        <begin position="21"/>
        <end position="95"/>
    </location>
</feature>
<evidence type="ECO:0000313" key="4">
    <source>
        <dbReference type="Proteomes" id="UP000006786"/>
    </source>
</evidence>
<sequence>MTVLAALLMAAPFTAGTASADCLCRANGAAFEQGQLACITLPDGPSLARCEKVLNNSSWKILKKGCLEMTELPVPSGEGRLQASLTPMPQNGQRR</sequence>
<feature type="compositionally biased region" description="Polar residues" evidence="1">
    <location>
        <begin position="83"/>
        <end position="95"/>
    </location>
</feature>
<protein>
    <submittedName>
        <fullName evidence="3">Uncharacterized protein</fullName>
    </submittedName>
</protein>
<reference evidence="3 4" key="1">
    <citation type="journal article" date="2012" name="J. Bacteriol.">
        <title>Genome Sequence of Nitratireductor pacificus Type Strain pht-3B.</title>
        <authorList>
            <person name="Lai Q."/>
            <person name="Li G."/>
            <person name="Shao Z."/>
        </authorList>
    </citation>
    <scope>NUCLEOTIDE SEQUENCE [LARGE SCALE GENOMIC DNA]</scope>
    <source>
        <strain evidence="4">pht-3B</strain>
    </source>
</reference>
<evidence type="ECO:0000256" key="1">
    <source>
        <dbReference type="SAM" id="MobiDB-lite"/>
    </source>
</evidence>
<keyword evidence="2" id="KW-0732">Signal</keyword>
<dbReference type="EMBL" id="AMRM01000034">
    <property type="protein sequence ID" value="EKF16925.1"/>
    <property type="molecule type" value="Genomic_DNA"/>
</dbReference>
<dbReference type="AlphaFoldDB" id="K2M7D6"/>
<name>K2M7D6_9HYPH</name>
<comment type="caution">
    <text evidence="3">The sequence shown here is derived from an EMBL/GenBank/DDBJ whole genome shotgun (WGS) entry which is preliminary data.</text>
</comment>
<feature type="region of interest" description="Disordered" evidence="1">
    <location>
        <begin position="76"/>
        <end position="95"/>
    </location>
</feature>
<proteinExistence type="predicted"/>